<feature type="chain" id="PRO_5005804495" description="Lipoprotein" evidence="1">
    <location>
        <begin position="24"/>
        <end position="616"/>
    </location>
</feature>
<dbReference type="OrthoDB" id="387107at2"/>
<organism evidence="2 3">
    <name type="scientific">Spiroplasma cantharicola</name>
    <dbReference type="NCBI Taxonomy" id="362837"/>
    <lineage>
        <taxon>Bacteria</taxon>
        <taxon>Bacillati</taxon>
        <taxon>Mycoplasmatota</taxon>
        <taxon>Mollicutes</taxon>
        <taxon>Entomoplasmatales</taxon>
        <taxon>Spiroplasmataceae</taxon>
        <taxon>Spiroplasma</taxon>
    </lineage>
</organism>
<dbReference type="KEGG" id="scj:SCANT_v1c06630"/>
<evidence type="ECO:0008006" key="4">
    <source>
        <dbReference type="Google" id="ProtNLM"/>
    </source>
</evidence>
<keyword evidence="1" id="KW-0732">Signal</keyword>
<dbReference type="NCBIfam" id="NF038029">
    <property type="entry name" value="LP_plasma"/>
    <property type="match status" value="1"/>
</dbReference>
<name>A0A0M5KJ99_9MOLU</name>
<sequence length="616" mass="71839">MKKLLSLIGAISLIATSSTTVIACESGGKDREKEIDYETLVKKLKMEVNEIFTKHLDENVYKNLIGIPDTETAYSFLTQTKIMENSNKSAEELDPYDLELLEQDIKKVLELDQLISDLNQLKIIDDYKVILNDVDNLLKNVLFDWSSLKILSYESNDEDKLYLGNVLVNYKVEIQFKGEEKIETFIIDEDFKYTSTNSNSLKKANDDFSKNIAKDYFLSNNETDRRHTNLSWDNIKGNKKSSDGFGRIDEQLKKYYQTDSETNGFKKSIIDFTKVNYFDKQNNKLPLLFEGEIMYKTSEMNKYSMSSAVNKWKSFNDSESIKYDYKEDDGRILLDTVFREDPEKITSKNNLSSYYFKNSNLKIWKKDYENIKDDFLRSLNIDLNNKIKEKDEYKKSTALGYVNLTGLSINLGKGAYIHQLPDFKIAVNYSVDFNQSDAKILDEMSHFTLDTLKVWHEVFKVYHGYPYPKHNSDEDFLIALKKSELTKEMTEIFPTEGDENKSSQVFFRDAFSLSNTKIFNKYHDELFEKANILENSWYYMVFASLDSLSPSERKNTAFDWSANNKIGINLKWNNNNQTMNNQVMTFRFGYLNFHIDLNKITMGAKELGNKELVKFI</sequence>
<keyword evidence="3" id="KW-1185">Reference proteome</keyword>
<proteinExistence type="predicted"/>
<dbReference type="PATRIC" id="fig|362837.3.peg.679"/>
<dbReference type="PROSITE" id="PS51257">
    <property type="entry name" value="PROKAR_LIPOPROTEIN"/>
    <property type="match status" value="1"/>
</dbReference>
<accession>A0A0M5KJ99</accession>
<evidence type="ECO:0000313" key="2">
    <source>
        <dbReference type="EMBL" id="ALD66569.1"/>
    </source>
</evidence>
<dbReference type="RefSeq" id="WP_053946322.1">
    <property type="nucleotide sequence ID" value="NZ_CP012622.1"/>
</dbReference>
<feature type="signal peptide" evidence="1">
    <location>
        <begin position="1"/>
        <end position="23"/>
    </location>
</feature>
<dbReference type="AlphaFoldDB" id="A0A0M5KJ99"/>
<reference evidence="2 3" key="1">
    <citation type="journal article" date="2015" name="Genome Announc.">
        <title>Complete Genome Sequence of Spiroplasma cantharicola CC-1T (DSM 21588), a Bacterium Isolated from Soldier Beetle (Cantharis carolinus).</title>
        <authorList>
            <person name="Lo W.S."/>
            <person name="Liu P.Y."/>
            <person name="Kuo C.H."/>
        </authorList>
    </citation>
    <scope>NUCLEOTIDE SEQUENCE [LARGE SCALE GENOMIC DNA]</scope>
    <source>
        <strain evidence="2 3">CC-1</strain>
    </source>
</reference>
<evidence type="ECO:0000313" key="3">
    <source>
        <dbReference type="Proteomes" id="UP000063919"/>
    </source>
</evidence>
<dbReference type="Proteomes" id="UP000063919">
    <property type="component" value="Chromosome"/>
</dbReference>
<protein>
    <recommendedName>
        <fullName evidence="4">Lipoprotein</fullName>
    </recommendedName>
</protein>
<dbReference type="InterPro" id="IPR054816">
    <property type="entry name" value="Lipoprotein_mollicutes-type_CS"/>
</dbReference>
<dbReference type="EMBL" id="CP012622">
    <property type="protein sequence ID" value="ALD66569.1"/>
    <property type="molecule type" value="Genomic_DNA"/>
</dbReference>
<gene>
    <name evidence="2" type="ORF">SCANT_v1c06630</name>
</gene>
<evidence type="ECO:0000256" key="1">
    <source>
        <dbReference type="SAM" id="SignalP"/>
    </source>
</evidence>